<evidence type="ECO:0000313" key="3">
    <source>
        <dbReference type="WBParaSite" id="ACRNAN_Path_915.g3518.t1"/>
    </source>
</evidence>
<name>A0A914CD79_9BILA</name>
<sequence length="223" mass="25942">MWKDTFTSIAHENQHEFITKLNELCSEIKLENDLKQLAEYLLTGFMPKMANIEQMELDSETPDEEEHQSRATDELDESLEDDEFEYVIVEKKPTASTLTKIDFVFSKGSGLEMQTMLSIIAWNSIQDAELQGRRKELTRYQYFSKAKDDVGEKNKKTGGAEFDGWKRELILRVKAKKIEYGPGDPPVHALDEFEDDDETDQLAHIFDEIVNFDDFYEDFVDDE</sequence>
<evidence type="ECO:0000256" key="1">
    <source>
        <dbReference type="SAM" id="MobiDB-lite"/>
    </source>
</evidence>
<evidence type="ECO:0000313" key="2">
    <source>
        <dbReference type="Proteomes" id="UP000887540"/>
    </source>
</evidence>
<dbReference type="WBParaSite" id="ACRNAN_Path_915.g3518.t1">
    <property type="protein sequence ID" value="ACRNAN_Path_915.g3518.t1"/>
    <property type="gene ID" value="ACRNAN_Path_915.g3518"/>
</dbReference>
<dbReference type="AlphaFoldDB" id="A0A914CD79"/>
<protein>
    <submittedName>
        <fullName evidence="3">Uncharacterized protein</fullName>
    </submittedName>
</protein>
<accession>A0A914CD79</accession>
<proteinExistence type="predicted"/>
<feature type="compositionally biased region" description="Acidic residues" evidence="1">
    <location>
        <begin position="57"/>
        <end position="66"/>
    </location>
</feature>
<keyword evidence="2" id="KW-1185">Reference proteome</keyword>
<dbReference type="Proteomes" id="UP000887540">
    <property type="component" value="Unplaced"/>
</dbReference>
<feature type="region of interest" description="Disordered" evidence="1">
    <location>
        <begin position="57"/>
        <end position="76"/>
    </location>
</feature>
<reference evidence="3" key="1">
    <citation type="submission" date="2022-11" db="UniProtKB">
        <authorList>
            <consortium name="WormBaseParasite"/>
        </authorList>
    </citation>
    <scope>IDENTIFICATION</scope>
</reference>
<organism evidence="2 3">
    <name type="scientific">Acrobeloides nanus</name>
    <dbReference type="NCBI Taxonomy" id="290746"/>
    <lineage>
        <taxon>Eukaryota</taxon>
        <taxon>Metazoa</taxon>
        <taxon>Ecdysozoa</taxon>
        <taxon>Nematoda</taxon>
        <taxon>Chromadorea</taxon>
        <taxon>Rhabditida</taxon>
        <taxon>Tylenchina</taxon>
        <taxon>Cephalobomorpha</taxon>
        <taxon>Cephaloboidea</taxon>
        <taxon>Cephalobidae</taxon>
        <taxon>Acrobeloides</taxon>
    </lineage>
</organism>